<dbReference type="PRINTS" id="PR00111">
    <property type="entry name" value="ABHYDROLASE"/>
</dbReference>
<comment type="catalytic activity">
    <reaction evidence="1 8 10">
        <text>Release of N-terminal proline from a peptide.</text>
        <dbReference type="EC" id="3.4.11.5"/>
    </reaction>
</comment>
<evidence type="ECO:0000313" key="13">
    <source>
        <dbReference type="Proteomes" id="UP001374579"/>
    </source>
</evidence>
<keyword evidence="7 8" id="KW-0378">Hydrolase</keyword>
<dbReference type="InterPro" id="IPR000073">
    <property type="entry name" value="AB_hydrolase_1"/>
</dbReference>
<evidence type="ECO:0000256" key="8">
    <source>
        <dbReference type="PIRNR" id="PIRNR006431"/>
    </source>
</evidence>
<name>A0AAN9BN93_9CAEN</name>
<accession>A0AAN9BN93</accession>
<proteinExistence type="inferred from homology"/>
<evidence type="ECO:0000313" key="12">
    <source>
        <dbReference type="EMBL" id="KAK7109436.1"/>
    </source>
</evidence>
<dbReference type="Pfam" id="PF00561">
    <property type="entry name" value="Abhydrolase_1"/>
    <property type="match status" value="1"/>
</dbReference>
<dbReference type="SUPFAM" id="SSF53474">
    <property type="entry name" value="alpha/beta-Hydrolases"/>
    <property type="match status" value="1"/>
</dbReference>
<dbReference type="EMBL" id="JBAMIC010000003">
    <property type="protein sequence ID" value="KAK7109436.1"/>
    <property type="molecule type" value="Genomic_DNA"/>
</dbReference>
<dbReference type="Proteomes" id="UP001374579">
    <property type="component" value="Unassembled WGS sequence"/>
</dbReference>
<dbReference type="InterPro" id="IPR005944">
    <property type="entry name" value="Pro_iminopeptidase"/>
</dbReference>
<evidence type="ECO:0000256" key="10">
    <source>
        <dbReference type="RuleBase" id="RU003421"/>
    </source>
</evidence>
<sequence length="324" mass="37250">MAEEKAELRAQYPEKEAYDSGTLKVSDIHTLKYWQYGISSGNPVVFVHGGPGGGTSVRDSRYFDPAAYRIILFDQRGSGESTPAAELKENNTWASVEDMERLRKHLGVDRWVVFGGSWGSTLSLAYAETHPDKVKALVLRGIFNLRRKELEWFYEDKGGACMMFPDYFEDYRDFIPRAEQKDMMGAYYRRLTGDDEKVRLEAAKQWSRWEMATSRLYIDDNYLSKAEGDKWSLQFARIECHYFINGGFMESDTQLLDNVGKIRHIPATIVQGRYDIVCPMETAWLLHKRWPEAEFFIIPDSGHSAVEPGTTSRLVQAADKYKDL</sequence>
<dbReference type="PANTHER" id="PTHR43722">
    <property type="entry name" value="PROLINE IMINOPEPTIDASE"/>
    <property type="match status" value="1"/>
</dbReference>
<evidence type="ECO:0000256" key="2">
    <source>
        <dbReference type="ARBA" id="ARBA00004496"/>
    </source>
</evidence>
<dbReference type="InterPro" id="IPR029058">
    <property type="entry name" value="AB_hydrolase_fold"/>
</dbReference>
<evidence type="ECO:0000256" key="3">
    <source>
        <dbReference type="ARBA" id="ARBA00010088"/>
    </source>
</evidence>
<feature type="active site" description="Nucleophile" evidence="9">
    <location>
        <position position="117"/>
    </location>
</feature>
<dbReference type="NCBIfam" id="TIGR01249">
    <property type="entry name" value="pro_imino_pep_1"/>
    <property type="match status" value="1"/>
</dbReference>
<keyword evidence="4 8" id="KW-0031">Aminopeptidase</keyword>
<dbReference type="AlphaFoldDB" id="A0AAN9BN93"/>
<dbReference type="PANTHER" id="PTHR43722:SF1">
    <property type="entry name" value="PROLINE IMINOPEPTIDASE"/>
    <property type="match status" value="1"/>
</dbReference>
<dbReference type="EC" id="3.4.11.5" evidence="8 10"/>
<keyword evidence="6 8" id="KW-0645">Protease</keyword>
<keyword evidence="5 8" id="KW-0963">Cytoplasm</keyword>
<reference evidence="12 13" key="1">
    <citation type="submission" date="2024-02" db="EMBL/GenBank/DDBJ databases">
        <title>Chromosome-scale genome assembly of the rough periwinkle Littorina saxatilis.</title>
        <authorList>
            <person name="De Jode A."/>
            <person name="Faria R."/>
            <person name="Formenti G."/>
            <person name="Sims Y."/>
            <person name="Smith T.P."/>
            <person name="Tracey A."/>
            <person name="Wood J.M.D."/>
            <person name="Zagrodzka Z.B."/>
            <person name="Johannesson K."/>
            <person name="Butlin R.K."/>
            <person name="Leder E.H."/>
        </authorList>
    </citation>
    <scope>NUCLEOTIDE SEQUENCE [LARGE SCALE GENOMIC DNA]</scope>
    <source>
        <strain evidence="12">Snail1</strain>
        <tissue evidence="12">Muscle</tissue>
    </source>
</reference>
<comment type="similarity">
    <text evidence="3 8 10">Belongs to the peptidase S33 family.</text>
</comment>
<dbReference type="InterPro" id="IPR002410">
    <property type="entry name" value="Peptidase_S33"/>
</dbReference>
<dbReference type="PRINTS" id="PR00793">
    <property type="entry name" value="PROAMNOPTASE"/>
</dbReference>
<protein>
    <recommendedName>
        <fullName evidence="8 10">Proline iminopeptidase</fullName>
        <shortName evidence="8">PIP</shortName>
        <ecNumber evidence="8 10">3.4.11.5</ecNumber>
    </recommendedName>
    <alternativeName>
        <fullName evidence="8">Prolyl aminopeptidase</fullName>
    </alternativeName>
</protein>
<dbReference type="PIRSF" id="PIRSF006431">
    <property type="entry name" value="Pept_S33"/>
    <property type="match status" value="1"/>
</dbReference>
<evidence type="ECO:0000259" key="11">
    <source>
        <dbReference type="Pfam" id="PF00561"/>
    </source>
</evidence>
<feature type="domain" description="AB hydrolase-1" evidence="11">
    <location>
        <begin position="42"/>
        <end position="307"/>
    </location>
</feature>
<feature type="active site" description="Proton donor" evidence="9">
    <location>
        <position position="303"/>
    </location>
</feature>
<organism evidence="12 13">
    <name type="scientific">Littorina saxatilis</name>
    <dbReference type="NCBI Taxonomy" id="31220"/>
    <lineage>
        <taxon>Eukaryota</taxon>
        <taxon>Metazoa</taxon>
        <taxon>Spiralia</taxon>
        <taxon>Lophotrochozoa</taxon>
        <taxon>Mollusca</taxon>
        <taxon>Gastropoda</taxon>
        <taxon>Caenogastropoda</taxon>
        <taxon>Littorinimorpha</taxon>
        <taxon>Littorinoidea</taxon>
        <taxon>Littorinidae</taxon>
        <taxon>Littorina</taxon>
    </lineage>
</organism>
<dbReference type="GO" id="GO:0005737">
    <property type="term" value="C:cytoplasm"/>
    <property type="evidence" value="ECO:0007669"/>
    <property type="project" value="UniProtKB-SubCell"/>
</dbReference>
<evidence type="ECO:0000256" key="6">
    <source>
        <dbReference type="ARBA" id="ARBA00022670"/>
    </source>
</evidence>
<comment type="caution">
    <text evidence="12">The sequence shown here is derived from an EMBL/GenBank/DDBJ whole genome shotgun (WGS) entry which is preliminary data.</text>
</comment>
<evidence type="ECO:0000256" key="7">
    <source>
        <dbReference type="ARBA" id="ARBA00022801"/>
    </source>
</evidence>
<feature type="active site" evidence="9">
    <location>
        <position position="275"/>
    </location>
</feature>
<evidence type="ECO:0000256" key="5">
    <source>
        <dbReference type="ARBA" id="ARBA00022490"/>
    </source>
</evidence>
<comment type="subcellular location">
    <subcellularLocation>
        <location evidence="2 8">Cytoplasm</location>
    </subcellularLocation>
</comment>
<gene>
    <name evidence="12" type="ORF">V1264_013479</name>
</gene>
<dbReference type="Gene3D" id="3.40.50.1820">
    <property type="entry name" value="alpha/beta hydrolase"/>
    <property type="match status" value="1"/>
</dbReference>
<dbReference type="GO" id="GO:0006508">
    <property type="term" value="P:proteolysis"/>
    <property type="evidence" value="ECO:0007669"/>
    <property type="project" value="UniProtKB-KW"/>
</dbReference>
<evidence type="ECO:0000256" key="1">
    <source>
        <dbReference type="ARBA" id="ARBA00001585"/>
    </source>
</evidence>
<dbReference type="GO" id="GO:0004177">
    <property type="term" value="F:aminopeptidase activity"/>
    <property type="evidence" value="ECO:0007669"/>
    <property type="project" value="UniProtKB-UniRule"/>
</dbReference>
<evidence type="ECO:0000256" key="4">
    <source>
        <dbReference type="ARBA" id="ARBA00022438"/>
    </source>
</evidence>
<keyword evidence="13" id="KW-1185">Reference proteome</keyword>
<evidence type="ECO:0000256" key="9">
    <source>
        <dbReference type="PIRSR" id="PIRSR006431-1"/>
    </source>
</evidence>